<reference evidence="1 2" key="1">
    <citation type="submission" date="2019-02" db="EMBL/GenBank/DDBJ databases">
        <title>Deep-cultivation of Planctomycetes and their phenomic and genomic characterization uncovers novel biology.</title>
        <authorList>
            <person name="Wiegand S."/>
            <person name="Jogler M."/>
            <person name="Boedeker C."/>
            <person name="Pinto D."/>
            <person name="Vollmers J."/>
            <person name="Rivas-Marin E."/>
            <person name="Kohn T."/>
            <person name="Peeters S.H."/>
            <person name="Heuer A."/>
            <person name="Rast P."/>
            <person name="Oberbeckmann S."/>
            <person name="Bunk B."/>
            <person name="Jeske O."/>
            <person name="Meyerdierks A."/>
            <person name="Storesund J.E."/>
            <person name="Kallscheuer N."/>
            <person name="Luecker S."/>
            <person name="Lage O.M."/>
            <person name="Pohl T."/>
            <person name="Merkel B.J."/>
            <person name="Hornburger P."/>
            <person name="Mueller R.-W."/>
            <person name="Bruemmer F."/>
            <person name="Labrenz M."/>
            <person name="Spormann A.M."/>
            <person name="Op den Camp H."/>
            <person name="Overmann J."/>
            <person name="Amann R."/>
            <person name="Jetten M.S.M."/>
            <person name="Mascher T."/>
            <person name="Medema M.H."/>
            <person name="Devos D.P."/>
            <person name="Kaster A.-K."/>
            <person name="Ovreas L."/>
            <person name="Rohde M."/>
            <person name="Galperin M.Y."/>
            <person name="Jogler C."/>
        </authorList>
    </citation>
    <scope>NUCLEOTIDE SEQUENCE [LARGE SCALE GENOMIC DNA]</scope>
    <source>
        <strain evidence="1 2">Pla175</strain>
    </source>
</reference>
<evidence type="ECO:0008006" key="3">
    <source>
        <dbReference type="Google" id="ProtNLM"/>
    </source>
</evidence>
<organism evidence="1 2">
    <name type="scientific">Pirellulimonas nuda</name>
    <dbReference type="NCBI Taxonomy" id="2528009"/>
    <lineage>
        <taxon>Bacteria</taxon>
        <taxon>Pseudomonadati</taxon>
        <taxon>Planctomycetota</taxon>
        <taxon>Planctomycetia</taxon>
        <taxon>Pirellulales</taxon>
        <taxon>Lacipirellulaceae</taxon>
        <taxon>Pirellulimonas</taxon>
    </lineage>
</organism>
<proteinExistence type="predicted"/>
<dbReference type="InterPro" id="IPR036439">
    <property type="entry name" value="Dockerin_dom_sf"/>
</dbReference>
<protein>
    <recommendedName>
        <fullName evidence="3">Dockerin domain-containing protein</fullName>
    </recommendedName>
</protein>
<dbReference type="SUPFAM" id="SSF63446">
    <property type="entry name" value="Type I dockerin domain"/>
    <property type="match status" value="1"/>
</dbReference>
<dbReference type="GO" id="GO:0000272">
    <property type="term" value="P:polysaccharide catabolic process"/>
    <property type="evidence" value="ECO:0007669"/>
    <property type="project" value="InterPro"/>
</dbReference>
<name>A0A518D6L3_9BACT</name>
<keyword evidence="2" id="KW-1185">Reference proteome</keyword>
<dbReference type="OrthoDB" id="271292at2"/>
<accession>A0A518D6L3</accession>
<dbReference type="EMBL" id="CP036291">
    <property type="protein sequence ID" value="QDU87124.1"/>
    <property type="molecule type" value="Genomic_DNA"/>
</dbReference>
<dbReference type="Gene3D" id="1.10.1330.10">
    <property type="entry name" value="Dockerin domain"/>
    <property type="match status" value="1"/>
</dbReference>
<dbReference type="RefSeq" id="WP_145280986.1">
    <property type="nucleotide sequence ID" value="NZ_CP036291.1"/>
</dbReference>
<evidence type="ECO:0000313" key="1">
    <source>
        <dbReference type="EMBL" id="QDU87124.1"/>
    </source>
</evidence>
<evidence type="ECO:0000313" key="2">
    <source>
        <dbReference type="Proteomes" id="UP000317429"/>
    </source>
</evidence>
<dbReference type="Proteomes" id="UP000317429">
    <property type="component" value="Chromosome"/>
</dbReference>
<gene>
    <name evidence="1" type="ORF">Pla175_04800</name>
</gene>
<sequence length="354" mass="36188">MKTLSIAGAKRRFFRCPAGRSALLTLLAAGSLLLVSGQSARAIQVDLSLNLLYEVPTNPNSAGAWQLVAKSDGSGIAALRVLLNDNAVSPGLMAPMGTVNSSNPAGFSQRYIIDRGSYSELFIAQPATPTTPETGVFYGFGTLQNGAPNFPGKPGGSNSIGPSLTTLTGVPGLPWAPGDVLGEAAWNTAAIVATGTFAAGQLPDFFSSGSETHIASTYTSIGTLTTIGATSMPSATTITTIVRDNLMGLAGDFNLDGAVNAADYTVWRDTLTLTVPNGTGADGSGNGVIDQADYDIWKMNFGAPAMMGPAVGANSVPEASSLLLLLAAAAPLGIAKYSGKTRLSARNGKKPQSR</sequence>
<dbReference type="AlphaFoldDB" id="A0A518D6L3"/>
<dbReference type="KEGG" id="pnd:Pla175_04800"/>